<dbReference type="Gramene" id="Psat02G0116100-T1">
    <property type="protein sequence ID" value="KAI5434192.1"/>
    <property type="gene ID" value="KIW84_021161"/>
</dbReference>
<dbReference type="Gene3D" id="3.10.580.10">
    <property type="entry name" value="CBS-domain"/>
    <property type="match status" value="1"/>
</dbReference>
<dbReference type="PROSITE" id="PS51371">
    <property type="entry name" value="CBS"/>
    <property type="match status" value="1"/>
</dbReference>
<dbReference type="FunFam" id="3.30.70.870:FF:000002">
    <property type="entry name" value="Translation elongation factor 2"/>
    <property type="match status" value="1"/>
</dbReference>
<dbReference type="SUPFAM" id="SSF54631">
    <property type="entry name" value="CBS-domain pair"/>
    <property type="match status" value="1"/>
</dbReference>
<dbReference type="SUPFAM" id="SSF54980">
    <property type="entry name" value="EF-G C-terminal domain-like"/>
    <property type="match status" value="1"/>
</dbReference>
<keyword evidence="7" id="KW-1185">Reference proteome</keyword>
<evidence type="ECO:0000313" key="7">
    <source>
        <dbReference type="Proteomes" id="UP001058974"/>
    </source>
</evidence>
<comment type="caution">
    <text evidence="6">The sequence shown here is derived from an EMBL/GenBank/DDBJ whole genome shotgun (WGS) entry which is preliminary data.</text>
</comment>
<organism evidence="6 7">
    <name type="scientific">Pisum sativum</name>
    <name type="common">Garden pea</name>
    <name type="synonym">Lathyrus oleraceus</name>
    <dbReference type="NCBI Taxonomy" id="3888"/>
    <lineage>
        <taxon>Eukaryota</taxon>
        <taxon>Viridiplantae</taxon>
        <taxon>Streptophyta</taxon>
        <taxon>Embryophyta</taxon>
        <taxon>Tracheophyta</taxon>
        <taxon>Spermatophyta</taxon>
        <taxon>Magnoliopsida</taxon>
        <taxon>eudicotyledons</taxon>
        <taxon>Gunneridae</taxon>
        <taxon>Pentapetalae</taxon>
        <taxon>rosids</taxon>
        <taxon>fabids</taxon>
        <taxon>Fabales</taxon>
        <taxon>Fabaceae</taxon>
        <taxon>Papilionoideae</taxon>
        <taxon>50 kb inversion clade</taxon>
        <taxon>NPAAA clade</taxon>
        <taxon>Hologalegina</taxon>
        <taxon>IRL clade</taxon>
        <taxon>Fabeae</taxon>
        <taxon>Lathyrus</taxon>
    </lineage>
</organism>
<dbReference type="PANTHER" id="PTHR48206:SF1">
    <property type="entry name" value="CHLOROPLAST SENSOR KINASE, CHLOROPLASTIC"/>
    <property type="match status" value="1"/>
</dbReference>
<evidence type="ECO:0000313" key="6">
    <source>
        <dbReference type="EMBL" id="KAI5434193.1"/>
    </source>
</evidence>
<keyword evidence="3" id="KW-0129">CBS domain</keyword>
<dbReference type="InterPro" id="IPR000644">
    <property type="entry name" value="CBS_dom"/>
</dbReference>
<evidence type="ECO:0000256" key="1">
    <source>
        <dbReference type="ARBA" id="ARBA00022741"/>
    </source>
</evidence>
<dbReference type="EMBL" id="JAMSHJ010000002">
    <property type="protein sequence ID" value="KAI5434193.1"/>
    <property type="molecule type" value="Genomic_DNA"/>
</dbReference>
<protein>
    <recommendedName>
        <fullName evidence="4">CBS domain-containing protein</fullName>
    </recommendedName>
</protein>
<dbReference type="EMBL" id="JAMSHJ010000002">
    <property type="protein sequence ID" value="KAI5434192.1"/>
    <property type="molecule type" value="Genomic_DNA"/>
</dbReference>
<reference evidence="6 7" key="1">
    <citation type="journal article" date="2022" name="Nat. Genet.">
        <title>Improved pea reference genome and pan-genome highlight genomic features and evolutionary characteristics.</title>
        <authorList>
            <person name="Yang T."/>
            <person name="Liu R."/>
            <person name="Luo Y."/>
            <person name="Hu S."/>
            <person name="Wang D."/>
            <person name="Wang C."/>
            <person name="Pandey M.K."/>
            <person name="Ge S."/>
            <person name="Xu Q."/>
            <person name="Li N."/>
            <person name="Li G."/>
            <person name="Huang Y."/>
            <person name="Saxena R.K."/>
            <person name="Ji Y."/>
            <person name="Li M."/>
            <person name="Yan X."/>
            <person name="He Y."/>
            <person name="Liu Y."/>
            <person name="Wang X."/>
            <person name="Xiang C."/>
            <person name="Varshney R.K."/>
            <person name="Ding H."/>
            <person name="Gao S."/>
            <person name="Zong X."/>
        </authorList>
    </citation>
    <scope>NUCLEOTIDE SEQUENCE [LARGE SCALE GENOMIC DNA]</scope>
    <source>
        <strain evidence="6 7">cv. Zhongwan 6</strain>
    </source>
</reference>
<accession>A0A9D4Y9D6</accession>
<gene>
    <name evidence="5" type="ORF">KIW84_021161</name>
    <name evidence="6" type="ORF">KIW84_021162</name>
</gene>
<dbReference type="Proteomes" id="UP001058974">
    <property type="component" value="Chromosome 2"/>
</dbReference>
<feature type="domain" description="CBS" evidence="4">
    <location>
        <begin position="101"/>
        <end position="158"/>
    </location>
</feature>
<dbReference type="InterPro" id="IPR053334">
    <property type="entry name" value="Chloroplast_Sensor_Kinase"/>
</dbReference>
<dbReference type="Pfam" id="PF00571">
    <property type="entry name" value="CBS"/>
    <property type="match status" value="1"/>
</dbReference>
<evidence type="ECO:0000313" key="5">
    <source>
        <dbReference type="EMBL" id="KAI5434192.1"/>
    </source>
</evidence>
<dbReference type="GO" id="GO:0005525">
    <property type="term" value="F:GTP binding"/>
    <property type="evidence" value="ECO:0007669"/>
    <property type="project" value="UniProtKB-KW"/>
</dbReference>
<proteinExistence type="predicted"/>
<dbReference type="InterPro" id="IPR046342">
    <property type="entry name" value="CBS_dom_sf"/>
</dbReference>
<keyword evidence="2" id="KW-0342">GTP-binding</keyword>
<keyword evidence="1" id="KW-0547">Nucleotide-binding</keyword>
<name>A0A9D4Y9D6_PEA</name>
<dbReference type="InterPro" id="IPR035647">
    <property type="entry name" value="EFG_III/V"/>
</dbReference>
<dbReference type="Gene3D" id="3.30.70.870">
    <property type="entry name" value="Elongation Factor G (Translational Gtpase), domain 3"/>
    <property type="match status" value="1"/>
</dbReference>
<evidence type="ECO:0000256" key="3">
    <source>
        <dbReference type="PROSITE-ProRule" id="PRU00703"/>
    </source>
</evidence>
<dbReference type="PANTHER" id="PTHR48206">
    <property type="entry name" value="CHLOROPLAST SENSOR KINASE, CHLOROPLASTIC"/>
    <property type="match status" value="1"/>
</dbReference>
<sequence length="223" mass="24469">MRKFTSDQRSNAVGISQSLAMAYVMDQKAMFLQQSTWKNNVRMNNLVEQIHGPLSSIQSLSKILSTQTKKSQISHDIVEDILMRVIAQNLSPSSTLVETVMTPNPECAVIDTPIVDALHLMHNGKLLHLPVVDRDGIVVATVDVIHITHATVATASQSGEHIVAGAGELHLEICLKDLQDDFVGGAEIVKSDPVVSFRETVLERSCRTVMSKSPKFAIFPCKQ</sequence>
<evidence type="ECO:0000259" key="4">
    <source>
        <dbReference type="PROSITE" id="PS51371"/>
    </source>
</evidence>
<evidence type="ECO:0000256" key="2">
    <source>
        <dbReference type="ARBA" id="ARBA00023134"/>
    </source>
</evidence>
<dbReference type="AlphaFoldDB" id="A0A9D4Y9D6"/>
<dbReference type="Gramene" id="Psat02G0116200-T1">
    <property type="protein sequence ID" value="KAI5434193.1"/>
    <property type="gene ID" value="KIW84_021162"/>
</dbReference>